<dbReference type="RefSeq" id="WP_010508763.1">
    <property type="nucleotide sequence ID" value="NZ_BANI01000047.1"/>
</dbReference>
<organism evidence="1 2">
    <name type="scientific">Komagataeibacter europaeus NBRC 3261</name>
    <dbReference type="NCBI Taxonomy" id="1234669"/>
    <lineage>
        <taxon>Bacteria</taxon>
        <taxon>Pseudomonadati</taxon>
        <taxon>Pseudomonadota</taxon>
        <taxon>Alphaproteobacteria</taxon>
        <taxon>Acetobacterales</taxon>
        <taxon>Acetobacteraceae</taxon>
        <taxon>Komagataeibacter</taxon>
    </lineage>
</organism>
<evidence type="ECO:0000313" key="2">
    <source>
        <dbReference type="Proteomes" id="UP000032675"/>
    </source>
</evidence>
<evidence type="ECO:0008006" key="3">
    <source>
        <dbReference type="Google" id="ProtNLM"/>
    </source>
</evidence>
<dbReference type="AlphaFoldDB" id="A0A0D6PY46"/>
<gene>
    <name evidence="1" type="ORF">Geu3261_0053_053</name>
</gene>
<accession>A0A0D6PY46</accession>
<comment type="caution">
    <text evidence="1">The sequence shown here is derived from an EMBL/GenBank/DDBJ whole genome shotgun (WGS) entry which is preliminary data.</text>
</comment>
<reference evidence="1 2" key="1">
    <citation type="submission" date="2012-11" db="EMBL/GenBank/DDBJ databases">
        <title>Whole genome sequence of Gluconacetobacter europaeus NBRC3261.</title>
        <authorList>
            <person name="Azuma Y."/>
            <person name="Higashiura N."/>
            <person name="Hirakawa H."/>
            <person name="Matsushita K."/>
        </authorList>
    </citation>
    <scope>NUCLEOTIDE SEQUENCE [LARGE SCALE GENOMIC DNA]</scope>
    <source>
        <strain evidence="1 2">NBRC 3261</strain>
    </source>
</reference>
<dbReference type="InterPro" id="IPR019291">
    <property type="entry name" value="Host_attachment_protein"/>
</dbReference>
<dbReference type="EMBL" id="BANI01000047">
    <property type="protein sequence ID" value="GAN96212.1"/>
    <property type="molecule type" value="Genomic_DNA"/>
</dbReference>
<protein>
    <recommendedName>
        <fullName evidence="3">AtsE protein</fullName>
    </recommendedName>
</protein>
<name>A0A0D6PY46_KOMEU</name>
<dbReference type="Pfam" id="PF10116">
    <property type="entry name" value="Host_attach"/>
    <property type="match status" value="1"/>
</dbReference>
<evidence type="ECO:0000313" key="1">
    <source>
        <dbReference type="EMBL" id="GAN96212.1"/>
    </source>
</evidence>
<proteinExistence type="predicted"/>
<sequence>MSYVDPAWYVVADNIHARILKHGEHGLATFEHLKSDDAKGMDAPRNGAYGKVIAEFLNTVVRQKKAPAIAIAAPGDVMHQIRAHLDVHTRALVVKELERDLTNTPDHELAKHFDIPATGWPLPNAG</sequence>
<dbReference type="Proteomes" id="UP000032675">
    <property type="component" value="Unassembled WGS sequence"/>
</dbReference>